<proteinExistence type="predicted"/>
<accession>A0ABV0RMI6</accession>
<sequence length="139" mass="15544">MQTGTETWKEENGQWVISFRDAMCNTDRKDGEKLSQIAESGWDGPHLGWKVLLTGVRLGLQKLSSSNTSNRVNKSSRFRRNPPQVRGIDSAAHTRQSIAFFSKSETGISNCNNYKNIYDQSKNVDFSQSARGSLSALVE</sequence>
<gene>
    <name evidence="2" type="ORF">XENOCAPTIV_017968</name>
</gene>
<evidence type="ECO:0000256" key="1">
    <source>
        <dbReference type="SAM" id="MobiDB-lite"/>
    </source>
</evidence>
<evidence type="ECO:0000313" key="2">
    <source>
        <dbReference type="EMBL" id="MEQ2208872.1"/>
    </source>
</evidence>
<evidence type="ECO:0000313" key="3">
    <source>
        <dbReference type="Proteomes" id="UP001434883"/>
    </source>
</evidence>
<keyword evidence="3" id="KW-1185">Reference proteome</keyword>
<organism evidence="2 3">
    <name type="scientific">Xenoophorus captivus</name>
    <dbReference type="NCBI Taxonomy" id="1517983"/>
    <lineage>
        <taxon>Eukaryota</taxon>
        <taxon>Metazoa</taxon>
        <taxon>Chordata</taxon>
        <taxon>Craniata</taxon>
        <taxon>Vertebrata</taxon>
        <taxon>Euteleostomi</taxon>
        <taxon>Actinopterygii</taxon>
        <taxon>Neopterygii</taxon>
        <taxon>Teleostei</taxon>
        <taxon>Neoteleostei</taxon>
        <taxon>Acanthomorphata</taxon>
        <taxon>Ovalentaria</taxon>
        <taxon>Atherinomorphae</taxon>
        <taxon>Cyprinodontiformes</taxon>
        <taxon>Goodeidae</taxon>
        <taxon>Xenoophorus</taxon>
    </lineage>
</organism>
<name>A0ABV0RMI6_9TELE</name>
<comment type="caution">
    <text evidence="2">The sequence shown here is derived from an EMBL/GenBank/DDBJ whole genome shotgun (WGS) entry which is preliminary data.</text>
</comment>
<feature type="region of interest" description="Disordered" evidence="1">
    <location>
        <begin position="65"/>
        <end position="85"/>
    </location>
</feature>
<dbReference type="Proteomes" id="UP001434883">
    <property type="component" value="Unassembled WGS sequence"/>
</dbReference>
<dbReference type="EMBL" id="JAHRIN010050788">
    <property type="protein sequence ID" value="MEQ2208872.1"/>
    <property type="molecule type" value="Genomic_DNA"/>
</dbReference>
<reference evidence="2 3" key="1">
    <citation type="submission" date="2021-06" db="EMBL/GenBank/DDBJ databases">
        <authorList>
            <person name="Palmer J.M."/>
        </authorList>
    </citation>
    <scope>NUCLEOTIDE SEQUENCE [LARGE SCALE GENOMIC DNA]</scope>
    <source>
        <strain evidence="2 3">XC_2019</strain>
        <tissue evidence="2">Muscle</tissue>
    </source>
</reference>
<protein>
    <submittedName>
        <fullName evidence="2">Uncharacterized protein</fullName>
    </submittedName>
</protein>